<feature type="domain" description="Integrase core" evidence="2">
    <location>
        <begin position="255"/>
        <end position="334"/>
    </location>
</feature>
<accession>A0A2B4RKI8</accession>
<dbReference type="Pfam" id="PF24764">
    <property type="entry name" value="rva_4"/>
    <property type="match status" value="1"/>
</dbReference>
<evidence type="ECO:0000313" key="4">
    <source>
        <dbReference type="Proteomes" id="UP000225706"/>
    </source>
</evidence>
<dbReference type="InterPro" id="IPR058913">
    <property type="entry name" value="Integrase_dom_put"/>
</dbReference>
<sequence length="336" mass="38694">MEDEASFQGFYLEEGAFSTYLKSLRVLGKIDHKIVSKKIARRVSAVDQMGWDEAKQEKRKKYLTIEYTSSDESELSEDEAGPDVKRFVTKRLAWEGPKLRELKDVLDFAHKRSLKPHVRNFQTERVVGERLSSRSPPPDLNANTDSSIVDSSSEGFCSEVEVDEETIMKHYFQCGFSYEEIILLFTKHHKHEISYITLLRRRKAYGLGRRGFFIKDDSNNTIQIVRQRVLQGMLKELDPEETKLRKAHHLKRRSYHNQGPNDSSHMDEYEKLKPFGFPTHGAIDGFNRKILWLEVSCSNNSPDNVATYLKTVKELEGCPLRLNTDLGTENGLAASM</sequence>
<dbReference type="AlphaFoldDB" id="A0A2B4RKI8"/>
<organism evidence="3 4">
    <name type="scientific">Stylophora pistillata</name>
    <name type="common">Smooth cauliflower coral</name>
    <dbReference type="NCBI Taxonomy" id="50429"/>
    <lineage>
        <taxon>Eukaryota</taxon>
        <taxon>Metazoa</taxon>
        <taxon>Cnidaria</taxon>
        <taxon>Anthozoa</taxon>
        <taxon>Hexacorallia</taxon>
        <taxon>Scleractinia</taxon>
        <taxon>Astrocoeniina</taxon>
        <taxon>Pocilloporidae</taxon>
        <taxon>Stylophora</taxon>
    </lineage>
</organism>
<evidence type="ECO:0000313" key="3">
    <source>
        <dbReference type="EMBL" id="PFX17313.1"/>
    </source>
</evidence>
<reference evidence="4" key="1">
    <citation type="journal article" date="2017" name="bioRxiv">
        <title>Comparative analysis of the genomes of Stylophora pistillata and Acropora digitifera provides evidence for extensive differences between species of corals.</title>
        <authorList>
            <person name="Voolstra C.R."/>
            <person name="Li Y."/>
            <person name="Liew Y.J."/>
            <person name="Baumgarten S."/>
            <person name="Zoccola D."/>
            <person name="Flot J.-F."/>
            <person name="Tambutte S."/>
            <person name="Allemand D."/>
            <person name="Aranda M."/>
        </authorList>
    </citation>
    <scope>NUCLEOTIDE SEQUENCE [LARGE SCALE GENOMIC DNA]</scope>
</reference>
<dbReference type="OrthoDB" id="6020762at2759"/>
<comment type="caution">
    <text evidence="3">The sequence shown here is derived from an EMBL/GenBank/DDBJ whole genome shotgun (WGS) entry which is preliminary data.</text>
</comment>
<proteinExistence type="predicted"/>
<keyword evidence="4" id="KW-1185">Reference proteome</keyword>
<dbReference type="PANTHER" id="PTHR46177:SF1">
    <property type="entry name" value="INTEGRASE CATALYTIC DOMAIN-CONTAINING PROTEIN"/>
    <property type="match status" value="1"/>
</dbReference>
<name>A0A2B4RKI8_STYPI</name>
<dbReference type="Proteomes" id="UP000225706">
    <property type="component" value="Unassembled WGS sequence"/>
</dbReference>
<evidence type="ECO:0000256" key="1">
    <source>
        <dbReference type="SAM" id="MobiDB-lite"/>
    </source>
</evidence>
<gene>
    <name evidence="3" type="ORF">AWC38_SpisGene18364</name>
</gene>
<feature type="region of interest" description="Disordered" evidence="1">
    <location>
        <begin position="126"/>
        <end position="148"/>
    </location>
</feature>
<dbReference type="STRING" id="50429.A0A2B4RKI8"/>
<protein>
    <recommendedName>
        <fullName evidence="2">Integrase core domain-containing protein</fullName>
    </recommendedName>
</protein>
<dbReference type="PANTHER" id="PTHR46177">
    <property type="entry name" value="INTEGRASE CATALYTIC DOMAIN-CONTAINING PROTEIN"/>
    <property type="match status" value="1"/>
</dbReference>
<evidence type="ECO:0000259" key="2">
    <source>
        <dbReference type="Pfam" id="PF24764"/>
    </source>
</evidence>
<dbReference type="EMBL" id="LSMT01000482">
    <property type="protein sequence ID" value="PFX17313.1"/>
    <property type="molecule type" value="Genomic_DNA"/>
</dbReference>